<reference evidence="1" key="1">
    <citation type="journal article" date="2021" name="New Phytol.">
        <title>Evolutionary innovations through gain and loss of genes in the ectomycorrhizal Boletales.</title>
        <authorList>
            <person name="Wu G."/>
            <person name="Miyauchi S."/>
            <person name="Morin E."/>
            <person name="Kuo A."/>
            <person name="Drula E."/>
            <person name="Varga T."/>
            <person name="Kohler A."/>
            <person name="Feng B."/>
            <person name="Cao Y."/>
            <person name="Lipzen A."/>
            <person name="Daum C."/>
            <person name="Hundley H."/>
            <person name="Pangilinan J."/>
            <person name="Johnson J."/>
            <person name="Barry K."/>
            <person name="LaButti K."/>
            <person name="Ng V."/>
            <person name="Ahrendt S."/>
            <person name="Min B."/>
            <person name="Choi I.G."/>
            <person name="Park H."/>
            <person name="Plett J.M."/>
            <person name="Magnuson J."/>
            <person name="Spatafora J.W."/>
            <person name="Nagy L.G."/>
            <person name="Henrissat B."/>
            <person name="Grigoriev I.V."/>
            <person name="Yang Z.L."/>
            <person name="Xu J."/>
            <person name="Martin F.M."/>
        </authorList>
    </citation>
    <scope>NUCLEOTIDE SEQUENCE</scope>
    <source>
        <strain evidence="1">ATCC 28755</strain>
    </source>
</reference>
<keyword evidence="2" id="KW-1185">Reference proteome</keyword>
<organism evidence="1 2">
    <name type="scientific">Hygrophoropsis aurantiaca</name>
    <dbReference type="NCBI Taxonomy" id="72124"/>
    <lineage>
        <taxon>Eukaryota</taxon>
        <taxon>Fungi</taxon>
        <taxon>Dikarya</taxon>
        <taxon>Basidiomycota</taxon>
        <taxon>Agaricomycotina</taxon>
        <taxon>Agaricomycetes</taxon>
        <taxon>Agaricomycetidae</taxon>
        <taxon>Boletales</taxon>
        <taxon>Coniophorineae</taxon>
        <taxon>Hygrophoropsidaceae</taxon>
        <taxon>Hygrophoropsis</taxon>
    </lineage>
</organism>
<accession>A0ACB8A8B3</accession>
<evidence type="ECO:0000313" key="2">
    <source>
        <dbReference type="Proteomes" id="UP000790377"/>
    </source>
</evidence>
<sequence length="205" mass="22511">MAPYLESVKSFADVTITDAGVNTLEFLEAATGLLGLFDLLGSAAFVVVQKDIKGNITKVRTRYDAVPDKCATLEQLVINEKGEKKRTATEGLMWLIRGLSFTCKALQNAQANPEEQKLSVAFTKGYDDSLKKFHGYLVKQLFAVAMTACPYRKDFFVKLAADPNGGEPVPDDKLAEDLKSWLAGLESIVQRIEAFYAEGKYGEGL</sequence>
<gene>
    <name evidence="1" type="ORF">BJ138DRAFT_1011129</name>
</gene>
<protein>
    <submittedName>
        <fullName evidence="1">Glycolipid transfer protein domain-containing protein</fullName>
    </submittedName>
</protein>
<dbReference type="EMBL" id="MU267768">
    <property type="protein sequence ID" value="KAH7909295.1"/>
    <property type="molecule type" value="Genomic_DNA"/>
</dbReference>
<comment type="caution">
    <text evidence="1">The sequence shown here is derived from an EMBL/GenBank/DDBJ whole genome shotgun (WGS) entry which is preliminary data.</text>
</comment>
<proteinExistence type="predicted"/>
<evidence type="ECO:0000313" key="1">
    <source>
        <dbReference type="EMBL" id="KAH7909295.1"/>
    </source>
</evidence>
<dbReference type="Proteomes" id="UP000790377">
    <property type="component" value="Unassembled WGS sequence"/>
</dbReference>
<name>A0ACB8A8B3_9AGAM</name>